<proteinExistence type="predicted"/>
<evidence type="ECO:0000313" key="2">
    <source>
        <dbReference type="EMBL" id="MBA4656628.1"/>
    </source>
</evidence>
<sequence length="103" mass="11326">MLAGLSLSDSPCRSSIFIPSVKTVFLLCFQSIGASLKLAIMRFNIGMKVEVLTEKKVPSGVWRCAEIVVNDGDSYTIRYYSRPGVLSEVVEKVSVETVSLVHQ</sequence>
<reference evidence="2" key="2">
    <citation type="submission" date="2020-07" db="EMBL/GenBank/DDBJ databases">
        <authorList>
            <person name="Vera ALvarez R."/>
            <person name="Arias-Moreno D.M."/>
            <person name="Jimenez-Jacinto V."/>
            <person name="Jimenez-Bremont J.F."/>
            <person name="Swaminathan K."/>
            <person name="Moose S.P."/>
            <person name="Guerrero-Gonzalez M.L."/>
            <person name="Marino-Ramirez L."/>
            <person name="Landsman D."/>
            <person name="Rodriguez-Kessler M."/>
            <person name="Delgado-Sanchez P."/>
        </authorList>
    </citation>
    <scope>NUCLEOTIDE SEQUENCE</scope>
    <source>
        <tissue evidence="2">Cladode</tissue>
    </source>
</reference>
<feature type="domain" description="Agenet-like" evidence="1">
    <location>
        <begin position="46"/>
        <end position="97"/>
    </location>
</feature>
<evidence type="ECO:0000259" key="1">
    <source>
        <dbReference type="Pfam" id="PF05641"/>
    </source>
</evidence>
<reference evidence="2" key="1">
    <citation type="journal article" date="2013" name="J. Plant Res.">
        <title>Effect of fungi and light on seed germination of three Opuntia species from semiarid lands of central Mexico.</title>
        <authorList>
            <person name="Delgado-Sanchez P."/>
            <person name="Jimenez-Bremont J.F."/>
            <person name="Guerrero-Gonzalez Mde L."/>
            <person name="Flores J."/>
        </authorList>
    </citation>
    <scope>NUCLEOTIDE SEQUENCE</scope>
    <source>
        <tissue evidence="2">Cladode</tissue>
    </source>
</reference>
<dbReference type="AlphaFoldDB" id="A0A7C9E8Y5"/>
<dbReference type="InterPro" id="IPR008395">
    <property type="entry name" value="Agenet-like_dom"/>
</dbReference>
<accession>A0A7C9E8Y5</accession>
<name>A0A7C9E8Y5_OPUST</name>
<organism evidence="2">
    <name type="scientific">Opuntia streptacantha</name>
    <name type="common">Prickly pear cactus</name>
    <name type="synonym">Opuntia cardona</name>
    <dbReference type="NCBI Taxonomy" id="393608"/>
    <lineage>
        <taxon>Eukaryota</taxon>
        <taxon>Viridiplantae</taxon>
        <taxon>Streptophyta</taxon>
        <taxon>Embryophyta</taxon>
        <taxon>Tracheophyta</taxon>
        <taxon>Spermatophyta</taxon>
        <taxon>Magnoliopsida</taxon>
        <taxon>eudicotyledons</taxon>
        <taxon>Gunneridae</taxon>
        <taxon>Pentapetalae</taxon>
        <taxon>Caryophyllales</taxon>
        <taxon>Cactineae</taxon>
        <taxon>Cactaceae</taxon>
        <taxon>Opuntioideae</taxon>
        <taxon>Opuntia</taxon>
    </lineage>
</organism>
<dbReference type="EMBL" id="GISG01193024">
    <property type="protein sequence ID" value="MBA4656628.1"/>
    <property type="molecule type" value="Transcribed_RNA"/>
</dbReference>
<dbReference type="Pfam" id="PF05641">
    <property type="entry name" value="Agenet"/>
    <property type="match status" value="1"/>
</dbReference>
<protein>
    <recommendedName>
        <fullName evidence="1">Agenet-like domain-containing protein</fullName>
    </recommendedName>
</protein>